<dbReference type="PROSITE" id="PS51007">
    <property type="entry name" value="CYTC"/>
    <property type="match status" value="2"/>
</dbReference>
<keyword evidence="6 7" id="KW-0408">Iron</keyword>
<dbReference type="SUPFAM" id="SSF46626">
    <property type="entry name" value="Cytochrome c"/>
    <property type="match status" value="2"/>
</dbReference>
<name>A0ABY3FKL5_9FLAO</name>
<comment type="subcellular location">
    <subcellularLocation>
        <location evidence="1">Cell envelope</location>
    </subcellularLocation>
</comment>
<dbReference type="PANTHER" id="PTHR30600">
    <property type="entry name" value="CYTOCHROME C PEROXIDASE-RELATED"/>
    <property type="match status" value="1"/>
</dbReference>
<keyword evidence="5" id="KW-0560">Oxidoreductase</keyword>
<accession>A0ABY3FKL5</accession>
<keyword evidence="4" id="KW-0732">Signal</keyword>
<evidence type="ECO:0000256" key="7">
    <source>
        <dbReference type="PROSITE-ProRule" id="PRU00433"/>
    </source>
</evidence>
<reference evidence="9 10" key="1">
    <citation type="journal article" date="2015" name="Stand. Genomic Sci.">
        <title>Genomic Encyclopedia of Bacterial and Archaeal Type Strains, Phase III: the genomes of soil and plant-associated and newly described type strains.</title>
        <authorList>
            <person name="Whitman W.B."/>
            <person name="Woyke T."/>
            <person name="Klenk H.P."/>
            <person name="Zhou Y."/>
            <person name="Lilburn T.G."/>
            <person name="Beck B.J."/>
            <person name="De Vos P."/>
            <person name="Vandamme P."/>
            <person name="Eisen J.A."/>
            <person name="Garrity G."/>
            <person name="Hugenholtz P."/>
            <person name="Kyrpides N.C."/>
        </authorList>
    </citation>
    <scope>NUCLEOTIDE SEQUENCE [LARGE SCALE GENOMIC DNA]</scope>
    <source>
        <strain evidence="9 10">CGMCC 1.6847</strain>
    </source>
</reference>
<dbReference type="Proteomes" id="UP000317519">
    <property type="component" value="Unassembled WGS sequence"/>
</dbReference>
<dbReference type="GO" id="GO:0004601">
    <property type="term" value="F:peroxidase activity"/>
    <property type="evidence" value="ECO:0007669"/>
    <property type="project" value="UniProtKB-KW"/>
</dbReference>
<keyword evidence="10" id="KW-1185">Reference proteome</keyword>
<dbReference type="RefSeq" id="WP_144890895.1">
    <property type="nucleotide sequence ID" value="NZ_VLKO01000004.1"/>
</dbReference>
<feature type="domain" description="Cytochrome c" evidence="8">
    <location>
        <begin position="72"/>
        <end position="181"/>
    </location>
</feature>
<organism evidence="9 10">
    <name type="scientific">Flavobacterium tiangeerense</name>
    <dbReference type="NCBI Taxonomy" id="459471"/>
    <lineage>
        <taxon>Bacteria</taxon>
        <taxon>Pseudomonadati</taxon>
        <taxon>Bacteroidota</taxon>
        <taxon>Flavobacteriia</taxon>
        <taxon>Flavobacteriales</taxon>
        <taxon>Flavobacteriaceae</taxon>
        <taxon>Flavobacterium</taxon>
    </lineage>
</organism>
<evidence type="ECO:0000256" key="4">
    <source>
        <dbReference type="ARBA" id="ARBA00022729"/>
    </source>
</evidence>
<dbReference type="InterPro" id="IPR004852">
    <property type="entry name" value="Di-haem_cyt_c_peroxidsae"/>
</dbReference>
<comment type="caution">
    <text evidence="9">The sequence shown here is derived from an EMBL/GenBank/DDBJ whole genome shotgun (WGS) entry which is preliminary data.</text>
</comment>
<evidence type="ECO:0000256" key="5">
    <source>
        <dbReference type="ARBA" id="ARBA00023002"/>
    </source>
</evidence>
<dbReference type="PROSITE" id="PS51257">
    <property type="entry name" value="PROKAR_LIPOPROTEIN"/>
    <property type="match status" value="1"/>
</dbReference>
<dbReference type="Pfam" id="PF03150">
    <property type="entry name" value="CCP_MauG"/>
    <property type="match status" value="1"/>
</dbReference>
<dbReference type="PANTHER" id="PTHR30600:SF10">
    <property type="entry name" value="BLL6722 PROTEIN"/>
    <property type="match status" value="1"/>
</dbReference>
<evidence type="ECO:0000256" key="6">
    <source>
        <dbReference type="ARBA" id="ARBA00023004"/>
    </source>
</evidence>
<dbReference type="InterPro" id="IPR036909">
    <property type="entry name" value="Cyt_c-like_dom_sf"/>
</dbReference>
<dbReference type="InterPro" id="IPR009056">
    <property type="entry name" value="Cyt_c-like_dom"/>
</dbReference>
<proteinExistence type="predicted"/>
<evidence type="ECO:0000313" key="10">
    <source>
        <dbReference type="Proteomes" id="UP000317519"/>
    </source>
</evidence>
<evidence type="ECO:0000259" key="8">
    <source>
        <dbReference type="PROSITE" id="PS51007"/>
    </source>
</evidence>
<keyword evidence="9" id="KW-0575">Peroxidase</keyword>
<evidence type="ECO:0000256" key="2">
    <source>
        <dbReference type="ARBA" id="ARBA00022617"/>
    </source>
</evidence>
<gene>
    <name evidence="9" type="ORF">IQ05_01204</name>
</gene>
<keyword evidence="2 7" id="KW-0349">Heme</keyword>
<protein>
    <submittedName>
        <fullName evidence="9">Cytochrome c peroxidase</fullName>
    </submittedName>
</protein>
<evidence type="ECO:0000313" key="9">
    <source>
        <dbReference type="EMBL" id="TWI00549.1"/>
    </source>
</evidence>
<dbReference type="Gene3D" id="1.10.760.10">
    <property type="entry name" value="Cytochrome c-like domain"/>
    <property type="match status" value="2"/>
</dbReference>
<feature type="domain" description="Cytochrome c" evidence="8">
    <location>
        <begin position="238"/>
        <end position="378"/>
    </location>
</feature>
<dbReference type="InterPro" id="IPR051395">
    <property type="entry name" value="Cytochrome_c_Peroxidase/MauG"/>
</dbReference>
<sequence length="393" mass="42848">MKKHLSSICFILVLSCSKNDDANEYVAIDPYPNITTTFSGKINVNKLDNYANQTIPSYITKDNTAGNTITDKGATLGRVLFYDKNLSSKNTISCSSCHIQANAFGDVAAASTGVNGTTSKHSMRLINTRFSNENKFFWDERAATLENQVTQPIQDHVEMGFSGTLGDGNFTALITKLQNIGYYKELFKFVYGSEDITENKIQLALSQFVRSIQSFDAKYDAGRALVTNDNQQFPNFTNQENQGKNLFLAPPVFDATGNRTAGGVGCAGCHQAPEFSIDPNSRNNGIIGILNENGIDITNTKSPSLRDLVKADGSSNGAFMHTANLNTLQNVIGHYGTINLAPGNTNLDPRLRPNGFGQKLNLTATEVDALIAFVKTLTGTNVYVDTKWSTPFK</sequence>
<evidence type="ECO:0000256" key="3">
    <source>
        <dbReference type="ARBA" id="ARBA00022723"/>
    </source>
</evidence>
<dbReference type="EMBL" id="VLKO01000004">
    <property type="protein sequence ID" value="TWI00549.1"/>
    <property type="molecule type" value="Genomic_DNA"/>
</dbReference>
<evidence type="ECO:0000256" key="1">
    <source>
        <dbReference type="ARBA" id="ARBA00004196"/>
    </source>
</evidence>
<keyword evidence="3 7" id="KW-0479">Metal-binding</keyword>